<dbReference type="AlphaFoldDB" id="A0A2P6VPH5"/>
<dbReference type="GO" id="GO:0016020">
    <property type="term" value="C:membrane"/>
    <property type="evidence" value="ECO:0007669"/>
    <property type="project" value="UniProtKB-SubCell"/>
</dbReference>
<comment type="caution">
    <text evidence="5">The sequence shown here is derived from an EMBL/GenBank/DDBJ whole genome shotgun (WGS) entry which is preliminary data.</text>
</comment>
<reference evidence="5 6" key="1">
    <citation type="journal article" date="2018" name="Plant J.">
        <title>Genome sequences of Chlorella sorokiniana UTEX 1602 and Micractinium conductrix SAG 241.80: implications to maltose excretion by a green alga.</title>
        <authorList>
            <person name="Arriola M.B."/>
            <person name="Velmurugan N."/>
            <person name="Zhang Y."/>
            <person name="Plunkett M.H."/>
            <person name="Hondzo H."/>
            <person name="Barney B.M."/>
        </authorList>
    </citation>
    <scope>NUCLEOTIDE SEQUENCE [LARGE SCALE GENOMIC DNA]</scope>
    <source>
        <strain evidence="5 6">SAG 241.80</strain>
    </source>
</reference>
<sequence length="447" mass="48253">MPQSALARFMCDTGSQPPLLTVLDDFVASGLVERRYHYVHADADALADRSKAVTVKANSSVGPLSLVLAPPPGNRSRLWQIPIYNMCLRRFGARHRWMGFTDSDEFVLLQPGVPSLPALLDRHSEYGGVALRWKTYGGAPHVLRPPGGVLASYTACVGEQYVYDAQVKSFVQPAYTRRATSVHHFRYKPGYHAVDTKLNRVENLVSKSRSEEGAVIAHYISRSLADLLQKVARGDGDGGRRTLEWFFDIAFQSTDTCEAGVAAGRALAARRLPIAPAQVKDTLGVGDKGHPEQGTAERGATGYGTSGAGTQYAAGQGTGYSEGGAYGTERAYGGEMRATETYTAEAPAGVQQTTTTTVPVAADVQQTATRATGEAAVCGQEYFTKVEDRPVVKERVELIQEHRPVEKEFVVETRATGAERKIPGGEVEHLGTTERIVSVTPPKAPCE</sequence>
<evidence type="ECO:0000313" key="6">
    <source>
        <dbReference type="Proteomes" id="UP000239649"/>
    </source>
</evidence>
<comment type="subcellular location">
    <subcellularLocation>
        <location evidence="1">Membrane</location>
        <topology evidence="1">Single-pass membrane protein</topology>
    </subcellularLocation>
</comment>
<evidence type="ECO:0000313" key="5">
    <source>
        <dbReference type="EMBL" id="PSC76003.1"/>
    </source>
</evidence>
<dbReference type="GO" id="GO:0016757">
    <property type="term" value="F:glycosyltransferase activity"/>
    <property type="evidence" value="ECO:0007669"/>
    <property type="project" value="TreeGrafter"/>
</dbReference>
<evidence type="ECO:0000256" key="4">
    <source>
        <dbReference type="SAM" id="MobiDB-lite"/>
    </source>
</evidence>
<keyword evidence="3" id="KW-0472">Membrane</keyword>
<keyword evidence="2" id="KW-0812">Transmembrane</keyword>
<dbReference type="GO" id="GO:0005737">
    <property type="term" value="C:cytoplasm"/>
    <property type="evidence" value="ECO:0007669"/>
    <property type="project" value="TreeGrafter"/>
</dbReference>
<dbReference type="OrthoDB" id="512999at2759"/>
<feature type="region of interest" description="Disordered" evidence="4">
    <location>
        <begin position="281"/>
        <end position="305"/>
    </location>
</feature>
<organism evidence="5 6">
    <name type="scientific">Micractinium conductrix</name>
    <dbReference type="NCBI Taxonomy" id="554055"/>
    <lineage>
        <taxon>Eukaryota</taxon>
        <taxon>Viridiplantae</taxon>
        <taxon>Chlorophyta</taxon>
        <taxon>core chlorophytes</taxon>
        <taxon>Trebouxiophyceae</taxon>
        <taxon>Chlorellales</taxon>
        <taxon>Chlorellaceae</taxon>
        <taxon>Chlorella clade</taxon>
        <taxon>Micractinium</taxon>
    </lineage>
</organism>
<gene>
    <name evidence="5" type="ORF">C2E20_1039</name>
</gene>
<evidence type="ECO:0000256" key="2">
    <source>
        <dbReference type="ARBA" id="ARBA00022692"/>
    </source>
</evidence>
<dbReference type="PANTHER" id="PTHR21461:SF69">
    <property type="entry name" value="GLYCOSYLTRANSFERASE FAMILY 92 PROTEIN"/>
    <property type="match status" value="1"/>
</dbReference>
<keyword evidence="6" id="KW-1185">Reference proteome</keyword>
<evidence type="ECO:0000256" key="3">
    <source>
        <dbReference type="ARBA" id="ARBA00022989"/>
    </source>
</evidence>
<accession>A0A2P6VPH5</accession>
<dbReference type="Proteomes" id="UP000239649">
    <property type="component" value="Unassembled WGS sequence"/>
</dbReference>
<dbReference type="EMBL" id="LHPF02000002">
    <property type="protein sequence ID" value="PSC76003.1"/>
    <property type="molecule type" value="Genomic_DNA"/>
</dbReference>
<name>A0A2P6VPH5_9CHLO</name>
<evidence type="ECO:0000256" key="1">
    <source>
        <dbReference type="ARBA" id="ARBA00004167"/>
    </source>
</evidence>
<protein>
    <submittedName>
        <fullName evidence="5">Cold-regulated 2</fullName>
    </submittedName>
</protein>
<keyword evidence="3" id="KW-1133">Transmembrane helix</keyword>
<dbReference type="PANTHER" id="PTHR21461">
    <property type="entry name" value="GLYCOSYLTRANSFERASE FAMILY 92 PROTEIN"/>
    <property type="match status" value="1"/>
</dbReference>
<proteinExistence type="predicted"/>